<reference evidence="2 3" key="1">
    <citation type="submission" date="2007-08" db="EMBL/GenBank/DDBJ databases">
        <title>Complete sequence of Thermotoga lettingae TMO.</title>
        <authorList>
            <consortium name="US DOE Joint Genome Institute"/>
            <person name="Copeland A."/>
            <person name="Lucas S."/>
            <person name="Lapidus A."/>
            <person name="Barry K."/>
            <person name="Glavina del Rio T."/>
            <person name="Dalin E."/>
            <person name="Tice H."/>
            <person name="Pitluck S."/>
            <person name="Foster B."/>
            <person name="Bruce D."/>
            <person name="Schmutz J."/>
            <person name="Larimer F."/>
            <person name="Land M."/>
            <person name="Hauser L."/>
            <person name="Kyrpides N."/>
            <person name="Mikhailova N."/>
            <person name="Nelson K."/>
            <person name="Gogarten J.P."/>
            <person name="Noll K."/>
            <person name="Richardson P."/>
        </authorList>
    </citation>
    <scope>NUCLEOTIDE SEQUENCE [LARGE SCALE GENOMIC DNA]</scope>
    <source>
        <strain evidence="3">ATCC BAA-301 / DSM 14385 / NBRC 107922 / TMO</strain>
    </source>
</reference>
<keyword evidence="3" id="KW-1185">Reference proteome</keyword>
<name>A8F856_PSELT</name>
<dbReference type="Gene3D" id="2.120.10.30">
    <property type="entry name" value="TolB, C-terminal domain"/>
    <property type="match status" value="1"/>
</dbReference>
<dbReference type="SUPFAM" id="SSF63825">
    <property type="entry name" value="YWTD domain"/>
    <property type="match status" value="1"/>
</dbReference>
<accession>A8F856</accession>
<dbReference type="HOGENOM" id="CLU_811173_0_0_0"/>
<protein>
    <submittedName>
        <fullName evidence="2">Uncharacterized protein</fullName>
    </submittedName>
</protein>
<gene>
    <name evidence="2" type="ordered locus">Tlet_1786</name>
</gene>
<evidence type="ECO:0000313" key="2">
    <source>
        <dbReference type="EMBL" id="ABV34340.1"/>
    </source>
</evidence>
<feature type="chain" id="PRO_5002721768" evidence="1">
    <location>
        <begin position="24"/>
        <end position="338"/>
    </location>
</feature>
<proteinExistence type="predicted"/>
<evidence type="ECO:0000313" key="3">
    <source>
        <dbReference type="Proteomes" id="UP000002016"/>
    </source>
</evidence>
<dbReference type="AlphaFoldDB" id="A8F856"/>
<dbReference type="OrthoDB" id="36913at2"/>
<feature type="signal peptide" evidence="1">
    <location>
        <begin position="1"/>
        <end position="23"/>
    </location>
</feature>
<reference evidence="2 3" key="2">
    <citation type="journal article" date="2009" name="Proc. Natl. Acad. Sci. U.S.A.">
        <title>On the chimeric nature, thermophilic origin, and phylogenetic placement of the Thermotogales.</title>
        <authorList>
            <person name="Zhaxybayeva O."/>
            <person name="Swithers K.S."/>
            <person name="Lapierre P."/>
            <person name="Fournier G.P."/>
            <person name="Bickhart D.M."/>
            <person name="DeBoy R.T."/>
            <person name="Nelson K.E."/>
            <person name="Nesbo C.L."/>
            <person name="Doolittle W.F."/>
            <person name="Gogarten J.P."/>
            <person name="Noll K.M."/>
        </authorList>
    </citation>
    <scope>NUCLEOTIDE SEQUENCE [LARGE SCALE GENOMIC DNA]</scope>
    <source>
        <strain evidence="3">ATCC BAA-301 / DSM 14385 / NBRC 107922 / TMO</strain>
    </source>
</reference>
<sequence precursor="true">MMRRFLAKLLLLSFFTFSSFSYANSVKITHIEAGYTRASYNDEIICLVRSQSPSVLVLNKNGKTISNITVGLSYPVSAIYKAGMVFISDYYKSSVMVYTMFGRFVKRIDVGSHPTTIKSFDGKIYVSCSKDSSVYEIDYQTLLVRKKYSFKSASPYFEVLDDKLVYLYFFDSDKSYEIVSENRVEVKVDNLKNPVKYIEKNGVSFLLGYTDGMLVCLKNNREMWRINLPDFARDMVLTENYIVVTSLLEPIASLITYTGEIAQKIILPNVSHRVLNMKEKLVFLNHLPGEVYIVDPEENSIETINVGTYALEMFKISESEVVVLCSDSGELYFINLGE</sequence>
<dbReference type="InterPro" id="IPR011042">
    <property type="entry name" value="6-blade_b-propeller_TolB-like"/>
</dbReference>
<dbReference type="EMBL" id="CP000812">
    <property type="protein sequence ID" value="ABV34340.1"/>
    <property type="molecule type" value="Genomic_DNA"/>
</dbReference>
<dbReference type="STRING" id="416591.Tlet_1786"/>
<organism evidence="2 3">
    <name type="scientific">Pseudothermotoga lettingae (strain ATCC BAA-301 / DSM 14385 / NBRC 107922 / TMO)</name>
    <name type="common">Thermotoga lettingae</name>
    <dbReference type="NCBI Taxonomy" id="416591"/>
    <lineage>
        <taxon>Bacteria</taxon>
        <taxon>Thermotogati</taxon>
        <taxon>Thermotogota</taxon>
        <taxon>Thermotogae</taxon>
        <taxon>Thermotogales</taxon>
        <taxon>Thermotogaceae</taxon>
        <taxon>Pseudothermotoga</taxon>
    </lineage>
</organism>
<evidence type="ECO:0000256" key="1">
    <source>
        <dbReference type="SAM" id="SignalP"/>
    </source>
</evidence>
<dbReference type="RefSeq" id="WP_012003816.1">
    <property type="nucleotide sequence ID" value="NC_009828.1"/>
</dbReference>
<dbReference type="KEGG" id="tle:Tlet_1786"/>
<keyword evidence="1" id="KW-0732">Signal</keyword>
<dbReference type="Proteomes" id="UP000002016">
    <property type="component" value="Chromosome"/>
</dbReference>